<evidence type="ECO:0000256" key="1">
    <source>
        <dbReference type="SAM" id="MobiDB-lite"/>
    </source>
</evidence>
<feature type="region of interest" description="Disordered" evidence="1">
    <location>
        <begin position="33"/>
        <end position="72"/>
    </location>
</feature>
<protein>
    <submittedName>
        <fullName evidence="2">Uncharacterized protein</fullName>
    </submittedName>
</protein>
<name>A0A3D8QK08_9HELO</name>
<evidence type="ECO:0000313" key="3">
    <source>
        <dbReference type="Proteomes" id="UP000256645"/>
    </source>
</evidence>
<gene>
    <name evidence="2" type="ORF">BP6252_11575</name>
</gene>
<dbReference type="Proteomes" id="UP000256645">
    <property type="component" value="Unassembled WGS sequence"/>
</dbReference>
<reference evidence="2 3" key="1">
    <citation type="journal article" date="2018" name="IMA Fungus">
        <title>IMA Genome-F 9: Draft genome sequence of Annulohypoxylon stygium, Aspergillus mulundensis, Berkeleyomyces basicola (syn. Thielaviopsis basicola), Ceratocystis smalleyi, two Cercospora beticola strains, Coleophoma cylindrospora, Fusarium fracticaudum, Phialophora cf. hyalina, and Morchella septimelata.</title>
        <authorList>
            <person name="Wingfield B.D."/>
            <person name="Bills G.F."/>
            <person name="Dong Y."/>
            <person name="Huang W."/>
            <person name="Nel W.J."/>
            <person name="Swalarsk-Parry B.S."/>
            <person name="Vaghefi N."/>
            <person name="Wilken P.M."/>
            <person name="An Z."/>
            <person name="de Beer Z.W."/>
            <person name="De Vos L."/>
            <person name="Chen L."/>
            <person name="Duong T.A."/>
            <person name="Gao Y."/>
            <person name="Hammerbacher A."/>
            <person name="Kikkert J.R."/>
            <person name="Li Y."/>
            <person name="Li H."/>
            <person name="Li K."/>
            <person name="Li Q."/>
            <person name="Liu X."/>
            <person name="Ma X."/>
            <person name="Naidoo K."/>
            <person name="Pethybridge S.J."/>
            <person name="Sun J."/>
            <person name="Steenkamp E.T."/>
            <person name="van der Nest M.A."/>
            <person name="van Wyk S."/>
            <person name="Wingfield M.J."/>
            <person name="Xiong C."/>
            <person name="Yue Q."/>
            <person name="Zhang X."/>
        </authorList>
    </citation>
    <scope>NUCLEOTIDE SEQUENCE [LARGE SCALE GENOMIC DNA]</scope>
    <source>
        <strain evidence="2 3">BP6252</strain>
    </source>
</reference>
<dbReference type="EMBL" id="PDLM01000014">
    <property type="protein sequence ID" value="RDW62142.1"/>
    <property type="molecule type" value="Genomic_DNA"/>
</dbReference>
<accession>A0A3D8QK08</accession>
<keyword evidence="3" id="KW-1185">Reference proteome</keyword>
<evidence type="ECO:0000313" key="2">
    <source>
        <dbReference type="EMBL" id="RDW62142.1"/>
    </source>
</evidence>
<sequence length="72" mass="7756">MSPPLHCWTDDPDGASFSKANTLWSTAFLSSQVKSSPRAAAAGVTGRGNSTRWPEMAWSSDAHDRRGTESTM</sequence>
<organism evidence="2 3">
    <name type="scientific">Coleophoma cylindrospora</name>
    <dbReference type="NCBI Taxonomy" id="1849047"/>
    <lineage>
        <taxon>Eukaryota</taxon>
        <taxon>Fungi</taxon>
        <taxon>Dikarya</taxon>
        <taxon>Ascomycota</taxon>
        <taxon>Pezizomycotina</taxon>
        <taxon>Leotiomycetes</taxon>
        <taxon>Helotiales</taxon>
        <taxon>Dermateaceae</taxon>
        <taxon>Coleophoma</taxon>
    </lineage>
</organism>
<dbReference type="AlphaFoldDB" id="A0A3D8QK08"/>
<feature type="compositionally biased region" description="Basic and acidic residues" evidence="1">
    <location>
        <begin position="61"/>
        <end position="72"/>
    </location>
</feature>
<proteinExistence type="predicted"/>
<comment type="caution">
    <text evidence="2">The sequence shown here is derived from an EMBL/GenBank/DDBJ whole genome shotgun (WGS) entry which is preliminary data.</text>
</comment>